<dbReference type="FunFam" id="3.40.50.10860:FF:000003">
    <property type="entry name" value="Glutamate dehydrogenase"/>
    <property type="match status" value="1"/>
</dbReference>
<dbReference type="CDD" id="cd01076">
    <property type="entry name" value="NAD_bind_1_Glu_DH"/>
    <property type="match status" value="1"/>
</dbReference>
<dbReference type="InterPro" id="IPR046346">
    <property type="entry name" value="Aminoacid_DH-like_N_sf"/>
</dbReference>
<keyword evidence="11" id="KW-1185">Reference proteome</keyword>
<dbReference type="Gene3D" id="3.40.50.10860">
    <property type="entry name" value="Leucine Dehydrogenase, chain A, domain 1"/>
    <property type="match status" value="1"/>
</dbReference>
<dbReference type="AlphaFoldDB" id="A0AAV3UHW7"/>
<evidence type="ECO:0000256" key="7">
    <source>
        <dbReference type="RuleBase" id="RU004417"/>
    </source>
</evidence>
<evidence type="ECO:0000313" key="11">
    <source>
        <dbReference type="Proteomes" id="UP001501729"/>
    </source>
</evidence>
<dbReference type="GO" id="GO:0004352">
    <property type="term" value="F:glutamate dehydrogenase (NAD+) activity"/>
    <property type="evidence" value="ECO:0007669"/>
    <property type="project" value="TreeGrafter"/>
</dbReference>
<dbReference type="PIRSF" id="PIRSF000185">
    <property type="entry name" value="Glu_DH"/>
    <property type="match status" value="1"/>
</dbReference>
<dbReference type="PANTHER" id="PTHR11606">
    <property type="entry name" value="GLUTAMATE DEHYDROGENASE"/>
    <property type="match status" value="1"/>
</dbReference>
<comment type="similarity">
    <text evidence="1 4 7">Belongs to the Glu/Leu/Phe/Val dehydrogenases family.</text>
</comment>
<dbReference type="NCBIfam" id="NF041398">
    <property type="entry name" value="GluDhGdhB_Halo"/>
    <property type="match status" value="1"/>
</dbReference>
<feature type="region of interest" description="Disordered" evidence="8">
    <location>
        <begin position="1"/>
        <end position="24"/>
    </location>
</feature>
<evidence type="ECO:0000313" key="10">
    <source>
        <dbReference type="EMBL" id="GAA5050801.1"/>
    </source>
</evidence>
<evidence type="ECO:0000259" key="9">
    <source>
        <dbReference type="SMART" id="SM00839"/>
    </source>
</evidence>
<dbReference type="EMBL" id="BAABKX010000008">
    <property type="protein sequence ID" value="GAA5050801.1"/>
    <property type="molecule type" value="Genomic_DNA"/>
</dbReference>
<feature type="site" description="Important for catalysis" evidence="6">
    <location>
        <position position="164"/>
    </location>
</feature>
<evidence type="ECO:0000256" key="3">
    <source>
        <dbReference type="ARBA" id="ARBA00023002"/>
    </source>
</evidence>
<dbReference type="RefSeq" id="WP_227777738.1">
    <property type="nucleotide sequence ID" value="NZ_BAABKX010000008.1"/>
</dbReference>
<evidence type="ECO:0000256" key="6">
    <source>
        <dbReference type="PIRSR" id="PIRSR000185-3"/>
    </source>
</evidence>
<evidence type="ECO:0000256" key="8">
    <source>
        <dbReference type="SAM" id="MobiDB-lite"/>
    </source>
</evidence>
<dbReference type="Pfam" id="PF02812">
    <property type="entry name" value="ELFV_dehydrog_N"/>
    <property type="match status" value="1"/>
</dbReference>
<evidence type="ECO:0000256" key="1">
    <source>
        <dbReference type="ARBA" id="ARBA00006382"/>
    </source>
</evidence>
<proteinExistence type="inferred from homology"/>
<evidence type="ECO:0000256" key="2">
    <source>
        <dbReference type="ARBA" id="ARBA00011643"/>
    </source>
</evidence>
<dbReference type="SUPFAM" id="SSF51735">
    <property type="entry name" value="NAD(P)-binding Rossmann-fold domains"/>
    <property type="match status" value="1"/>
</dbReference>
<dbReference type="InterPro" id="IPR006095">
    <property type="entry name" value="Glu/Leu/Phe/Val/Trp_DH"/>
</dbReference>
<dbReference type="PROSITE" id="PS00074">
    <property type="entry name" value="GLFV_DEHYDROGENASE"/>
    <property type="match status" value="1"/>
</dbReference>
<name>A0AAV3UHW7_9EURY</name>
<protein>
    <recommendedName>
        <fullName evidence="4">Glutamate dehydrogenase</fullName>
    </recommendedName>
</protein>
<dbReference type="PRINTS" id="PR00082">
    <property type="entry name" value="GLFDHDRGNASE"/>
</dbReference>
<dbReference type="InterPro" id="IPR036291">
    <property type="entry name" value="NAD(P)-bd_dom_sf"/>
</dbReference>
<accession>A0AAV3UHW7</accession>
<dbReference type="SUPFAM" id="SSF53223">
    <property type="entry name" value="Aminoacid dehydrogenase-like, N-terminal domain"/>
    <property type="match status" value="1"/>
</dbReference>
<evidence type="ECO:0000256" key="5">
    <source>
        <dbReference type="PIRSR" id="PIRSR000185-1"/>
    </source>
</evidence>
<gene>
    <name evidence="10" type="primary">gdhB_2</name>
    <name evidence="10" type="ORF">GCM10025751_25330</name>
</gene>
<dbReference type="SMART" id="SM00839">
    <property type="entry name" value="ELFV_dehydrog"/>
    <property type="match status" value="1"/>
</dbReference>
<dbReference type="InterPro" id="IPR054867">
    <property type="entry name" value="GluDhGdhB"/>
</dbReference>
<comment type="caution">
    <text evidence="10">The sequence shown here is derived from an EMBL/GenBank/DDBJ whole genome shotgun (WGS) entry which is preliminary data.</text>
</comment>
<sequence>MASTPNSTIDKSGDEIAESTESESALETARRQLYHAATHLNIDPNIVERLKYPKKVNEVTVPIKRDDGTVEVFTGYRAQHDSVRGPYKGGLRYHPEVTRDECVGLGMWMTWKCAVMDLPFGGAKGGIAVNPKELSSAEKERLTRRFAQELRTVIGPTEDIPAPDMGTDPQTMAWLMDAYSMQEGETTPGVVTGKPPVIGGSEGREEAPGRSVAIITQLVCEYYDRPLEETTVAIQGYGSVGSNAARLLNDWGATIVAISDVNGAMYNPEGIDTASVPSHDEEPEAVTKYADTVISNDELLTLDVDVLIPAALGNVITKENAESIAADLVVEGANGPTTSTADSILAERDIAVIPDILANAGGVTVSYFEWLQDINRRAWSLDRVNDELEAEMQAAWRAVKTEFEQRDVTWRDAAYIVALSRIAEAHEARGLWP</sequence>
<dbReference type="InterPro" id="IPR014362">
    <property type="entry name" value="Glu_DH"/>
</dbReference>
<dbReference type="InterPro" id="IPR033524">
    <property type="entry name" value="Glu/Leu/Phe/Val_DH_AS"/>
</dbReference>
<dbReference type="InterPro" id="IPR033922">
    <property type="entry name" value="NAD_bind_Glu_DH"/>
</dbReference>
<reference evidence="10 11" key="1">
    <citation type="journal article" date="2019" name="Int. J. Syst. Evol. Microbiol.">
        <title>The Global Catalogue of Microorganisms (GCM) 10K type strain sequencing project: providing services to taxonomists for standard genome sequencing and annotation.</title>
        <authorList>
            <consortium name="The Broad Institute Genomics Platform"/>
            <consortium name="The Broad Institute Genome Sequencing Center for Infectious Disease"/>
            <person name="Wu L."/>
            <person name="Ma J."/>
        </authorList>
    </citation>
    <scope>NUCLEOTIDE SEQUENCE [LARGE SCALE GENOMIC DNA]</scope>
    <source>
        <strain evidence="10 11">JCM 17504</strain>
    </source>
</reference>
<dbReference type="GO" id="GO:0006538">
    <property type="term" value="P:L-glutamate catabolic process"/>
    <property type="evidence" value="ECO:0007669"/>
    <property type="project" value="TreeGrafter"/>
</dbReference>
<feature type="active site" description="Proton donor" evidence="5">
    <location>
        <position position="124"/>
    </location>
</feature>
<feature type="compositionally biased region" description="Polar residues" evidence="8">
    <location>
        <begin position="1"/>
        <end position="10"/>
    </location>
</feature>
<dbReference type="InterPro" id="IPR006097">
    <property type="entry name" value="Glu/Leu/Phe/Val/Trp_DH_dimer"/>
</dbReference>
<comment type="subunit">
    <text evidence="2">Homohexamer.</text>
</comment>
<evidence type="ECO:0000256" key="4">
    <source>
        <dbReference type="PIRNR" id="PIRNR000185"/>
    </source>
</evidence>
<dbReference type="Pfam" id="PF00208">
    <property type="entry name" value="ELFV_dehydrog"/>
    <property type="match status" value="1"/>
</dbReference>
<keyword evidence="3 4" id="KW-0560">Oxidoreductase</keyword>
<organism evidence="10 11">
    <name type="scientific">Haladaptatus pallidirubidus</name>
    <dbReference type="NCBI Taxonomy" id="1008152"/>
    <lineage>
        <taxon>Archaea</taxon>
        <taxon>Methanobacteriati</taxon>
        <taxon>Methanobacteriota</taxon>
        <taxon>Stenosarchaea group</taxon>
        <taxon>Halobacteria</taxon>
        <taxon>Halobacteriales</taxon>
        <taxon>Haladaptataceae</taxon>
        <taxon>Haladaptatus</taxon>
    </lineage>
</organism>
<dbReference type="Proteomes" id="UP001501729">
    <property type="component" value="Unassembled WGS sequence"/>
</dbReference>
<feature type="domain" description="Glutamate/phenylalanine/leucine/valine/L-tryptophan dehydrogenase C-terminal" evidence="9">
    <location>
        <begin position="201"/>
        <end position="430"/>
    </location>
</feature>
<dbReference type="GeneID" id="68616040"/>
<dbReference type="PANTHER" id="PTHR11606:SF13">
    <property type="entry name" value="GLUTAMATE DEHYDROGENASE 1, MITOCHONDRIAL"/>
    <property type="match status" value="1"/>
</dbReference>
<dbReference type="InterPro" id="IPR006096">
    <property type="entry name" value="Glu/Leu/Phe/Val/Trp_DH_C"/>
</dbReference>
<dbReference type="Gene3D" id="3.40.50.720">
    <property type="entry name" value="NAD(P)-binding Rossmann-like Domain"/>
    <property type="match status" value="1"/>
</dbReference>